<organism evidence="2 3">
    <name type="scientific">Phytopseudomonas daroniae</name>
    <dbReference type="NCBI Taxonomy" id="2487519"/>
    <lineage>
        <taxon>Bacteria</taxon>
        <taxon>Pseudomonadati</taxon>
        <taxon>Pseudomonadota</taxon>
        <taxon>Gammaproteobacteria</taxon>
        <taxon>Pseudomonadales</taxon>
        <taxon>Pseudomonadaceae</taxon>
        <taxon>Phytopseudomonas</taxon>
    </lineage>
</organism>
<feature type="domain" description="Gfo/Idh/MocA-like oxidoreductase N-terminal" evidence="1">
    <location>
        <begin position="33"/>
        <end position="158"/>
    </location>
</feature>
<keyword evidence="3" id="KW-1185">Reference proteome</keyword>
<reference evidence="2 3" key="1">
    <citation type="submission" date="2018-06" db="EMBL/GenBank/DDBJ databases">
        <title>Three novel Pseudomonas species isolated from symptomatic oak.</title>
        <authorList>
            <person name="Bueno-Gonzalez V."/>
            <person name="Brady C."/>
        </authorList>
    </citation>
    <scope>NUCLEOTIDE SEQUENCE [LARGE SCALE GENOMIC DNA]</scope>
    <source>
        <strain evidence="2 3">P9A</strain>
    </source>
</reference>
<dbReference type="Gene3D" id="3.40.50.720">
    <property type="entry name" value="NAD(P)-binding Rossmann-like Domain"/>
    <property type="match status" value="1"/>
</dbReference>
<sequence length="353" mass="39216">MKWIFRHRPMWIPITTICSPPFGTLYLGIKMKNILLVGAGNLGRRHLQSLKNSRGATRIFVVEPFDEARALAETAFQQVTTDLPEKAISFHRSLDDVPSGIDIVIDATPATGRLDVLKRVLALGAKDLVLEKVAFNSVSDIDQARALIDQYAARAWVNCPRRLNPFYIQLRSLLANTPISSIEVVGENFGMACNAIHFIDLFSFLAGRHVYDINLGGVQQIVPSKRSNYIEFFGVASGNFASGPEFKIVCNESAAGVNFKIRIVTPIEEYLIDEVAGRAQVTSRDGSARVVDFRQPYQSELTGPLVDAIIQDQQCGLTVFSESMALHRPFIDAAYELYAAKHEENLMRMVPIT</sequence>
<dbReference type="AlphaFoldDB" id="A0A4Q9QP80"/>
<gene>
    <name evidence="2" type="ORF">DNK06_05215</name>
</gene>
<dbReference type="InterPro" id="IPR051450">
    <property type="entry name" value="Gfo/Idh/MocA_Oxidoreductases"/>
</dbReference>
<name>A0A4Q9QP80_9GAMM</name>
<dbReference type="Proteomes" id="UP000292302">
    <property type="component" value="Unassembled WGS sequence"/>
</dbReference>
<dbReference type="InterPro" id="IPR000683">
    <property type="entry name" value="Gfo/Idh/MocA-like_OxRdtase_N"/>
</dbReference>
<dbReference type="SUPFAM" id="SSF51735">
    <property type="entry name" value="NAD(P)-binding Rossmann-fold domains"/>
    <property type="match status" value="1"/>
</dbReference>
<comment type="caution">
    <text evidence="2">The sequence shown here is derived from an EMBL/GenBank/DDBJ whole genome shotgun (WGS) entry which is preliminary data.</text>
</comment>
<accession>A0A4Q9QP80</accession>
<proteinExistence type="predicted"/>
<dbReference type="EMBL" id="QJUI01000004">
    <property type="protein sequence ID" value="TBU81921.1"/>
    <property type="molecule type" value="Genomic_DNA"/>
</dbReference>
<dbReference type="PANTHER" id="PTHR43377">
    <property type="entry name" value="BILIVERDIN REDUCTASE A"/>
    <property type="match status" value="1"/>
</dbReference>
<dbReference type="Pfam" id="PF01408">
    <property type="entry name" value="GFO_IDH_MocA"/>
    <property type="match status" value="1"/>
</dbReference>
<dbReference type="OrthoDB" id="2043779at2"/>
<dbReference type="GO" id="GO:0000166">
    <property type="term" value="F:nucleotide binding"/>
    <property type="evidence" value="ECO:0007669"/>
    <property type="project" value="InterPro"/>
</dbReference>
<protein>
    <recommendedName>
        <fullName evidence="1">Gfo/Idh/MocA-like oxidoreductase N-terminal domain-containing protein</fullName>
    </recommendedName>
</protein>
<evidence type="ECO:0000313" key="3">
    <source>
        <dbReference type="Proteomes" id="UP000292302"/>
    </source>
</evidence>
<dbReference type="PANTHER" id="PTHR43377:SF1">
    <property type="entry name" value="BILIVERDIN REDUCTASE A"/>
    <property type="match status" value="1"/>
</dbReference>
<evidence type="ECO:0000259" key="1">
    <source>
        <dbReference type="Pfam" id="PF01408"/>
    </source>
</evidence>
<evidence type="ECO:0000313" key="2">
    <source>
        <dbReference type="EMBL" id="TBU81921.1"/>
    </source>
</evidence>
<dbReference type="InterPro" id="IPR036291">
    <property type="entry name" value="NAD(P)-bd_dom_sf"/>
</dbReference>